<evidence type="ECO:0000313" key="2">
    <source>
        <dbReference type="EMBL" id="CAH1773068.1"/>
    </source>
</evidence>
<dbReference type="PANTHER" id="PTHR15298:SF1">
    <property type="entry name" value="GLYCINE N-ACYLTRANSFERASE-LIKE PROTEIN"/>
    <property type="match status" value="1"/>
</dbReference>
<comment type="caution">
    <text evidence="2">The sequence shown here is derived from an EMBL/GenBank/DDBJ whole genome shotgun (WGS) entry which is preliminary data.</text>
</comment>
<dbReference type="EC" id="2.3.1.-" evidence="1"/>
<dbReference type="SUPFAM" id="SSF55729">
    <property type="entry name" value="Acyl-CoA N-acyltransferases (Nat)"/>
    <property type="match status" value="1"/>
</dbReference>
<keyword evidence="1" id="KW-0012">Acyltransferase</keyword>
<dbReference type="PANTHER" id="PTHR15298">
    <property type="entry name" value="L-COA N-ACYLTRANSFERASE-RELATED"/>
    <property type="match status" value="1"/>
</dbReference>
<dbReference type="Proteomes" id="UP000749559">
    <property type="component" value="Unassembled WGS sequence"/>
</dbReference>
<dbReference type="InterPro" id="IPR000182">
    <property type="entry name" value="GNAT_dom"/>
</dbReference>
<accession>A0A8J1UDZ2</accession>
<dbReference type="PROSITE" id="PS51186">
    <property type="entry name" value="GNAT"/>
    <property type="match status" value="1"/>
</dbReference>
<reference evidence="2" key="1">
    <citation type="submission" date="2022-03" db="EMBL/GenBank/DDBJ databases">
        <authorList>
            <person name="Martin C."/>
        </authorList>
    </citation>
    <scope>NUCLEOTIDE SEQUENCE</scope>
</reference>
<keyword evidence="1" id="KW-0808">Transferase</keyword>
<sequence>MVMKLSKSQLAGALATLKKKTPQSLPMCGVIQAELIVGWDWYDFIVDKWPDLTCIAATPQEWLVKHKANNGGDVWMNIFSCSSDASTAAFIEQCGIKFKNALFFSAIQDNVLRCLRKMSSSLGSIRTSPCHIFGIDGSANMIKDVNFDGLMFDELRQSDVDYVNSTWTFGGSKQTKELISNYVEVFPSSCIRDKENNSIYAHMMVTRDLSMGMLHVAESKRRLGYGSIVINNLAAKVKAIGGMPFWFVVEDNLASLALSERNGKKLCDDIFSWARFEPNK</sequence>
<dbReference type="InterPro" id="IPR013653">
    <property type="entry name" value="GCN5-like_dom"/>
</dbReference>
<dbReference type="Pfam" id="PF08445">
    <property type="entry name" value="FR47"/>
    <property type="match status" value="1"/>
</dbReference>
<dbReference type="OrthoDB" id="6141385at2759"/>
<dbReference type="GO" id="GO:0005739">
    <property type="term" value="C:mitochondrion"/>
    <property type="evidence" value="ECO:0007669"/>
    <property type="project" value="InterPro"/>
</dbReference>
<dbReference type="Gene3D" id="3.40.630.30">
    <property type="match status" value="1"/>
</dbReference>
<name>A0A8J1UDZ2_OWEFU</name>
<organism evidence="2 3">
    <name type="scientific">Owenia fusiformis</name>
    <name type="common">Polychaete worm</name>
    <dbReference type="NCBI Taxonomy" id="6347"/>
    <lineage>
        <taxon>Eukaryota</taxon>
        <taxon>Metazoa</taxon>
        <taxon>Spiralia</taxon>
        <taxon>Lophotrochozoa</taxon>
        <taxon>Annelida</taxon>
        <taxon>Polychaeta</taxon>
        <taxon>Sedentaria</taxon>
        <taxon>Canalipalpata</taxon>
        <taxon>Sabellida</taxon>
        <taxon>Oweniida</taxon>
        <taxon>Oweniidae</taxon>
        <taxon>Owenia</taxon>
    </lineage>
</organism>
<dbReference type="InterPro" id="IPR015938">
    <property type="entry name" value="Glycine_N-acyltransferase_N"/>
</dbReference>
<comment type="similarity">
    <text evidence="1">Belongs to the glycine N-acyltransferase family.</text>
</comment>
<keyword evidence="3" id="KW-1185">Reference proteome</keyword>
<dbReference type="EMBL" id="CAIIXF020000001">
    <property type="protein sequence ID" value="CAH1773068.1"/>
    <property type="molecule type" value="Genomic_DNA"/>
</dbReference>
<gene>
    <name evidence="2" type="ORF">OFUS_LOCUS717</name>
</gene>
<evidence type="ECO:0000313" key="3">
    <source>
        <dbReference type="Proteomes" id="UP000749559"/>
    </source>
</evidence>
<dbReference type="InterPro" id="IPR016181">
    <property type="entry name" value="Acyl_CoA_acyltransferase"/>
</dbReference>
<dbReference type="Pfam" id="PF06021">
    <property type="entry name" value="Gly_acyl_tr_N"/>
    <property type="match status" value="1"/>
</dbReference>
<protein>
    <recommendedName>
        <fullName evidence="1">Glycine N-acyltransferase-like protein</fullName>
        <ecNumber evidence="1">2.3.1.-</ecNumber>
    </recommendedName>
</protein>
<proteinExistence type="inferred from homology"/>
<dbReference type="AlphaFoldDB" id="A0A8J1UDZ2"/>
<dbReference type="InterPro" id="IPR010313">
    <property type="entry name" value="Glycine_N-acyltransferase"/>
</dbReference>
<dbReference type="GO" id="GO:0047961">
    <property type="term" value="F:glycine N-acyltransferase activity"/>
    <property type="evidence" value="ECO:0007669"/>
    <property type="project" value="InterPro"/>
</dbReference>
<evidence type="ECO:0000256" key="1">
    <source>
        <dbReference type="RuleBase" id="RU368002"/>
    </source>
</evidence>